<dbReference type="FunFam" id="2.40.50.990:FF:000002">
    <property type="entry name" value="mRNA export factor elf1"/>
    <property type="match status" value="1"/>
</dbReference>
<evidence type="ECO:0000256" key="9">
    <source>
        <dbReference type="ARBA" id="ARBA00022840"/>
    </source>
</evidence>
<keyword evidence="10" id="KW-0694">RNA-binding</keyword>
<dbReference type="SMART" id="SM01349">
    <property type="entry name" value="TOG"/>
    <property type="match status" value="1"/>
</dbReference>
<evidence type="ECO:0000256" key="1">
    <source>
        <dbReference type="ARBA" id="ARBA00004496"/>
    </source>
</evidence>
<dbReference type="GO" id="GO:0005524">
    <property type="term" value="F:ATP binding"/>
    <property type="evidence" value="ECO:0007669"/>
    <property type="project" value="UniProtKB-KW"/>
</dbReference>
<dbReference type="InterPro" id="IPR003593">
    <property type="entry name" value="AAA+_ATPase"/>
</dbReference>
<dbReference type="Gene3D" id="1.20.1390.20">
    <property type="match status" value="1"/>
</dbReference>
<dbReference type="SUPFAM" id="SSF52540">
    <property type="entry name" value="P-loop containing nucleoside triphosphate hydrolases"/>
    <property type="match status" value="2"/>
</dbReference>
<dbReference type="CDD" id="cd03221">
    <property type="entry name" value="ABCF_EF-3"/>
    <property type="match status" value="2"/>
</dbReference>
<dbReference type="Pfam" id="PF00385">
    <property type="entry name" value="Chromo"/>
    <property type="match status" value="1"/>
</dbReference>
<dbReference type="Pfam" id="PF24987">
    <property type="entry name" value="HEAT_EF3_N"/>
    <property type="match status" value="1"/>
</dbReference>
<feature type="domain" description="ABC transporter" evidence="17">
    <location>
        <begin position="677"/>
        <end position="996"/>
    </location>
</feature>
<dbReference type="Pfam" id="PF17947">
    <property type="entry name" value="4HB"/>
    <property type="match status" value="1"/>
</dbReference>
<dbReference type="PROSITE" id="PS00211">
    <property type="entry name" value="ABC_TRANSPORTER_1"/>
    <property type="match status" value="2"/>
</dbReference>
<keyword evidence="6" id="KW-0547">Nucleotide-binding</keyword>
<dbReference type="InterPro" id="IPR047038">
    <property type="entry name" value="eEF3_chromodomain-like_sf"/>
</dbReference>
<evidence type="ECO:0000256" key="3">
    <source>
        <dbReference type="ARBA" id="ARBA00011054"/>
    </source>
</evidence>
<keyword evidence="11" id="KW-0648">Protein biosynthesis</keyword>
<evidence type="ECO:0000256" key="6">
    <source>
        <dbReference type="ARBA" id="ARBA00022741"/>
    </source>
</evidence>
<accession>A0A9P6UNJ4</accession>
<dbReference type="PROSITE" id="PS50013">
    <property type="entry name" value="CHROMO_2"/>
    <property type="match status" value="1"/>
</dbReference>
<dbReference type="Proteomes" id="UP000823405">
    <property type="component" value="Unassembled WGS sequence"/>
</dbReference>
<dbReference type="Gene3D" id="1.25.10.10">
    <property type="entry name" value="Leucine-rich Repeat Variant"/>
    <property type="match status" value="1"/>
</dbReference>
<evidence type="ECO:0000256" key="15">
    <source>
        <dbReference type="SAM" id="MobiDB-lite"/>
    </source>
</evidence>
<comment type="caution">
    <text evidence="18">The sequence shown here is derived from an EMBL/GenBank/DDBJ whole genome shotgun (WGS) entry which is preliminary data.</text>
</comment>
<evidence type="ECO:0000256" key="2">
    <source>
        <dbReference type="ARBA" id="ARBA00004815"/>
    </source>
</evidence>
<dbReference type="SMART" id="SM00382">
    <property type="entry name" value="AAA"/>
    <property type="match status" value="2"/>
</dbReference>
<keyword evidence="8" id="KW-0378">Hydrolase</keyword>
<dbReference type="InterPro" id="IPR003439">
    <property type="entry name" value="ABC_transporter-like_ATP-bd"/>
</dbReference>
<keyword evidence="9" id="KW-0067">ATP-binding</keyword>
<name>A0A9P6UNJ4_9FUNG</name>
<dbReference type="SUPFAM" id="SSF54160">
    <property type="entry name" value="Chromo domain-like"/>
    <property type="match status" value="1"/>
</dbReference>
<dbReference type="InterPro" id="IPR023780">
    <property type="entry name" value="Chromo_domain"/>
</dbReference>
<evidence type="ECO:0000256" key="10">
    <source>
        <dbReference type="ARBA" id="ARBA00022884"/>
    </source>
</evidence>
<comment type="pathway">
    <text evidence="2">Protein biosynthesis; polypeptide chain elongation.</text>
</comment>
<gene>
    <name evidence="18" type="primary">TEF3_4</name>
    <name evidence="18" type="ORF">BGZ97_010707</name>
</gene>
<protein>
    <recommendedName>
        <fullName evidence="13">Elongation factor 3</fullName>
    </recommendedName>
    <alternativeName>
        <fullName evidence="14">Eukaryotic elongation factor 3</fullName>
    </alternativeName>
</protein>
<evidence type="ECO:0000256" key="11">
    <source>
        <dbReference type="ARBA" id="ARBA00022917"/>
    </source>
</evidence>
<dbReference type="GO" id="GO:0003723">
    <property type="term" value="F:RNA binding"/>
    <property type="evidence" value="ECO:0007669"/>
    <property type="project" value="UniProtKB-KW"/>
</dbReference>
<dbReference type="InterPro" id="IPR011989">
    <property type="entry name" value="ARM-like"/>
</dbReference>
<dbReference type="InterPro" id="IPR027417">
    <property type="entry name" value="P-loop_NTPase"/>
</dbReference>
<dbReference type="Gene3D" id="2.40.50.990">
    <property type="match status" value="1"/>
</dbReference>
<dbReference type="EMBL" id="JAAAIN010000568">
    <property type="protein sequence ID" value="KAG0312904.1"/>
    <property type="molecule type" value="Genomic_DNA"/>
</dbReference>
<dbReference type="Pfam" id="PF00005">
    <property type="entry name" value="ABC_tran"/>
    <property type="match status" value="2"/>
</dbReference>
<evidence type="ECO:0000256" key="14">
    <source>
        <dbReference type="ARBA" id="ARBA00050045"/>
    </source>
</evidence>
<dbReference type="GO" id="GO:0003746">
    <property type="term" value="F:translation elongation factor activity"/>
    <property type="evidence" value="ECO:0007669"/>
    <property type="project" value="UniProtKB-KW"/>
</dbReference>
<dbReference type="CDD" id="cd18626">
    <property type="entry name" value="CD_eEF3"/>
    <property type="match status" value="1"/>
</dbReference>
<feature type="domain" description="ABC transporter" evidence="17">
    <location>
        <begin position="426"/>
        <end position="650"/>
    </location>
</feature>
<evidence type="ECO:0000256" key="4">
    <source>
        <dbReference type="ARBA" id="ARBA00022490"/>
    </source>
</evidence>
<keyword evidence="5" id="KW-0677">Repeat</keyword>
<keyword evidence="4" id="KW-0963">Cytoplasm</keyword>
<evidence type="ECO:0000256" key="13">
    <source>
        <dbReference type="ARBA" id="ARBA00050030"/>
    </source>
</evidence>
<evidence type="ECO:0000313" key="18">
    <source>
        <dbReference type="EMBL" id="KAG0312904.1"/>
    </source>
</evidence>
<dbReference type="InterPro" id="IPR016197">
    <property type="entry name" value="Chromo-like_dom_sf"/>
</dbReference>
<evidence type="ECO:0000259" key="16">
    <source>
        <dbReference type="PROSITE" id="PS50013"/>
    </source>
</evidence>
<reference evidence="18" key="1">
    <citation type="journal article" date="2020" name="Fungal Divers.">
        <title>Resolving the Mortierellaceae phylogeny through synthesis of multi-gene phylogenetics and phylogenomics.</title>
        <authorList>
            <person name="Vandepol N."/>
            <person name="Liber J."/>
            <person name="Desiro A."/>
            <person name="Na H."/>
            <person name="Kennedy M."/>
            <person name="Barry K."/>
            <person name="Grigoriev I.V."/>
            <person name="Miller A.N."/>
            <person name="O'Donnell K."/>
            <person name="Stajich J.E."/>
            <person name="Bonito G."/>
        </authorList>
    </citation>
    <scope>NUCLEOTIDE SEQUENCE</scope>
    <source>
        <strain evidence="18">NVP60</strain>
    </source>
</reference>
<dbReference type="PANTHER" id="PTHR19211">
    <property type="entry name" value="ATP-BINDING TRANSPORT PROTEIN-RELATED"/>
    <property type="match status" value="1"/>
</dbReference>
<dbReference type="Gene3D" id="3.40.50.300">
    <property type="entry name" value="P-loop containing nucleotide triphosphate hydrolases"/>
    <property type="match status" value="2"/>
</dbReference>
<dbReference type="FunFam" id="3.40.50.300:FF:000193">
    <property type="entry name" value="Probable Elongation factor 3"/>
    <property type="match status" value="1"/>
</dbReference>
<comment type="similarity">
    <text evidence="3">Belongs to the ABC transporter superfamily. ABCF family. EF3 subfamily.</text>
</comment>
<dbReference type="PANTHER" id="PTHR19211:SF5">
    <property type="entry name" value="ELONGATION FACTOR 3A-RELATED"/>
    <property type="match status" value="1"/>
</dbReference>
<dbReference type="InterPro" id="IPR015688">
    <property type="entry name" value="eEF3_ABC2_chromodomain-like"/>
</dbReference>
<dbReference type="Pfam" id="PF24984">
    <property type="entry name" value="HEAT_EF3_GNC1"/>
    <property type="match status" value="1"/>
</dbReference>
<dbReference type="GO" id="GO:0005737">
    <property type="term" value="C:cytoplasm"/>
    <property type="evidence" value="ECO:0007669"/>
    <property type="project" value="UniProtKB-SubCell"/>
</dbReference>
<dbReference type="AlphaFoldDB" id="A0A9P6UNJ4"/>
<evidence type="ECO:0000256" key="7">
    <source>
        <dbReference type="ARBA" id="ARBA00022768"/>
    </source>
</evidence>
<dbReference type="OrthoDB" id="2110130at2759"/>
<evidence type="ECO:0000259" key="17">
    <source>
        <dbReference type="PROSITE" id="PS50893"/>
    </source>
</evidence>
<dbReference type="InterPro" id="IPR047036">
    <property type="entry name" value="EF3_4HB_sf"/>
</dbReference>
<evidence type="ECO:0000256" key="5">
    <source>
        <dbReference type="ARBA" id="ARBA00022737"/>
    </source>
</evidence>
<evidence type="ECO:0000256" key="8">
    <source>
        <dbReference type="ARBA" id="ARBA00022801"/>
    </source>
</evidence>
<dbReference type="InterPro" id="IPR034085">
    <property type="entry name" value="TOG"/>
</dbReference>
<dbReference type="GO" id="GO:0016887">
    <property type="term" value="F:ATP hydrolysis activity"/>
    <property type="evidence" value="ECO:0007669"/>
    <property type="project" value="InterPro"/>
</dbReference>
<feature type="region of interest" description="Disordered" evidence="15">
    <location>
        <begin position="1012"/>
        <end position="1043"/>
    </location>
</feature>
<dbReference type="SMART" id="SM00298">
    <property type="entry name" value="CHROMO"/>
    <property type="match status" value="1"/>
</dbReference>
<sequence>MTADIKALNDLIKATEEASLSSEARKSHASKAANHVKKLGIIKSFHEGHLVKTLTSLLENKKHGHLREAALLILAEVSKAVGQAGEPYLTPLMPKVLDGYADKVASVRDAADSASKAIMALPSMYAVKLLLPVLFDTIENGKWQSQCGSLKILSGLSKTSPKQISNCLSEIVPILSASMWSTRPEVQEEATKTTTACFDVVGNPDLTKSIPFLVGCIKNPEEAPECIHQLASTTFVTTVEAPTLAIMNPLLIRGLAERSPAIQRQTAVIIDNMCKLVENPAHAHQFLPKLLPGLNRMIEIGASPELRSVAERARATLVRVGGGEKAHDDASVNIAYEVKPAEVFEQIKKSLGVKVKIDDFVKTSLNYSAGLCSELVTARDFEATAWHASIEPYLVTFVSKDDAKRVATEVHKHFVDFDAKNTRDNAAVEDVEEGELLCDCEFSLAYGGMILLNKTRLNLRRGQRYGLCGPNGVGKSTLMRAIADGQLEGFPPADELRTVFVEHNLQAEEADLPVVQFMFADPKLGDIPHEEVVSRLASVGFTDAMQQQAVGSLSGGWKMKLELARAMLMNADILLLDEPTNHLDVHNVAWLENYLTSLTNVTSMIVSHDSSFLDTVCTGIIHYESRKLKKYRGNLSKFVEQYPDAKSYYELKSHLVTFKLPEPGFLDGVKSKDKSLLRFVNISFTYPGNTVPTIKNMSAQVSLNSRVAVVGPNGAGKSTLIKVLTGETVPQVGEVIKHPNLRVAYVAQHAFHHVEMHLTKTPNEYIRWRYQYGEDRELANKATRQITPEEEAQMKKLIPWEIDGNMLKLQVDDIYGRRKAKRSFEYEVQWVGRPFDDNAWISREKLEDWGFEKLVQAFDDKEAARAGAWTRSLTAVEVERHLGDLGLPAEFATHNHINGLSGGQKVKVVLAAAMWLNPHILVLDEPTNYLDRDSLGALTEALRDFGGGVVIISHHRDFTDAICTETWSIQAGELTVTGNNYTQRAESKIVQQEAETKIDAFGNVEKVKSTRKLSRKELKEKQKRRAAAKKRGEEVSDSEDDEL</sequence>
<dbReference type="InterPro" id="IPR017871">
    <property type="entry name" value="ABC_transporter-like_CS"/>
</dbReference>
<dbReference type="PROSITE" id="PS50893">
    <property type="entry name" value="ABC_TRANSPORTER_2"/>
    <property type="match status" value="2"/>
</dbReference>
<evidence type="ECO:0000256" key="12">
    <source>
        <dbReference type="ARBA" id="ARBA00049360"/>
    </source>
</evidence>
<keyword evidence="7 18" id="KW-0251">Elongation factor</keyword>
<evidence type="ECO:0000313" key="19">
    <source>
        <dbReference type="Proteomes" id="UP000823405"/>
    </source>
</evidence>
<organism evidence="18 19">
    <name type="scientific">Linnemannia gamsii</name>
    <dbReference type="NCBI Taxonomy" id="64522"/>
    <lineage>
        <taxon>Eukaryota</taxon>
        <taxon>Fungi</taxon>
        <taxon>Fungi incertae sedis</taxon>
        <taxon>Mucoromycota</taxon>
        <taxon>Mortierellomycotina</taxon>
        <taxon>Mortierellomycetes</taxon>
        <taxon>Mortierellales</taxon>
        <taxon>Mortierellaceae</taxon>
        <taxon>Linnemannia</taxon>
    </lineage>
</organism>
<comment type="subcellular location">
    <subcellularLocation>
        <location evidence="1">Cytoplasm</location>
    </subcellularLocation>
</comment>
<keyword evidence="19" id="KW-1185">Reference proteome</keyword>
<dbReference type="InterPro" id="IPR016024">
    <property type="entry name" value="ARM-type_fold"/>
</dbReference>
<dbReference type="FunFam" id="1.25.10.10:FF:000076">
    <property type="entry name" value="Elongation factor 3"/>
    <property type="match status" value="1"/>
</dbReference>
<dbReference type="SUPFAM" id="SSF48371">
    <property type="entry name" value="ARM repeat"/>
    <property type="match status" value="1"/>
</dbReference>
<feature type="domain" description="Chromo" evidence="16">
    <location>
        <begin position="809"/>
        <end position="862"/>
    </location>
</feature>
<comment type="catalytic activity">
    <reaction evidence="12">
        <text>ATP + H2O = ADP + phosphate + H(+)</text>
        <dbReference type="Rhea" id="RHEA:13065"/>
        <dbReference type="ChEBI" id="CHEBI:15377"/>
        <dbReference type="ChEBI" id="CHEBI:15378"/>
        <dbReference type="ChEBI" id="CHEBI:30616"/>
        <dbReference type="ChEBI" id="CHEBI:43474"/>
        <dbReference type="ChEBI" id="CHEBI:456216"/>
    </reaction>
</comment>
<dbReference type="InterPro" id="IPR040533">
    <property type="entry name" value="EF3_4HB"/>
</dbReference>
<proteinExistence type="inferred from homology"/>
<dbReference type="InterPro" id="IPR050611">
    <property type="entry name" value="ABCF"/>
</dbReference>
<dbReference type="InterPro" id="IPR000953">
    <property type="entry name" value="Chromo/chromo_shadow_dom"/>
</dbReference>